<dbReference type="AlphaFoldDB" id="A0A158P7G7"/>
<dbReference type="WBParaSite" id="ACAC_0000243601-mRNA-1">
    <property type="protein sequence ID" value="ACAC_0000243601-mRNA-1"/>
    <property type="gene ID" value="ACAC_0000243601"/>
</dbReference>
<protein>
    <submittedName>
        <fullName evidence="4">DB domain-containing protein</fullName>
    </submittedName>
</protein>
<feature type="region of interest" description="Disordered" evidence="1">
    <location>
        <begin position="453"/>
        <end position="474"/>
    </location>
</feature>
<dbReference type="Proteomes" id="UP000035642">
    <property type="component" value="Unassembled WGS sequence"/>
</dbReference>
<dbReference type="Pfam" id="PF01682">
    <property type="entry name" value="DB"/>
    <property type="match status" value="1"/>
</dbReference>
<dbReference type="InterPro" id="IPR002602">
    <property type="entry name" value="DB"/>
</dbReference>
<reference evidence="3" key="1">
    <citation type="submission" date="2012-09" db="EMBL/GenBank/DDBJ databases">
        <authorList>
            <person name="Martin A.A."/>
        </authorList>
    </citation>
    <scope>NUCLEOTIDE SEQUENCE</scope>
</reference>
<reference evidence="4" key="2">
    <citation type="submission" date="2016-04" db="UniProtKB">
        <authorList>
            <consortium name="WormBaseParasite"/>
        </authorList>
    </citation>
    <scope>IDENTIFICATION</scope>
</reference>
<accession>A0A158P7G7</accession>
<organism evidence="3 4">
    <name type="scientific">Angiostrongylus cantonensis</name>
    <name type="common">Rat lungworm</name>
    <dbReference type="NCBI Taxonomy" id="6313"/>
    <lineage>
        <taxon>Eukaryota</taxon>
        <taxon>Metazoa</taxon>
        <taxon>Ecdysozoa</taxon>
        <taxon>Nematoda</taxon>
        <taxon>Chromadorea</taxon>
        <taxon>Rhabditida</taxon>
        <taxon>Rhabditina</taxon>
        <taxon>Rhabditomorpha</taxon>
        <taxon>Strongyloidea</taxon>
        <taxon>Metastrongylidae</taxon>
        <taxon>Angiostrongylus</taxon>
    </lineage>
</organism>
<evidence type="ECO:0000313" key="4">
    <source>
        <dbReference type="WBParaSite" id="ACAC_0000243601-mRNA-1"/>
    </source>
</evidence>
<name>A0A158P7G7_ANGCA</name>
<dbReference type="PANTHER" id="PTHR46705">
    <property type="entry name" value="PROTEIN CBG09805"/>
    <property type="match status" value="1"/>
</dbReference>
<proteinExistence type="predicted"/>
<feature type="region of interest" description="Disordered" evidence="1">
    <location>
        <begin position="142"/>
        <end position="195"/>
    </location>
</feature>
<sequence>MVEQELSHVYTMGNGIHADSTIVPDDVAPHSDDSRSGVALVEQHANGNSRPSISQNLVLVSLADHHTARPLAETGAKHIRHFISHHPMQVVMFLPVLAAVISIGYGQNFQQGREQFFQSQQPPPQQFYNRWQNWQQSQFHSPQQQQQFLPQQQQRPPPQQQQQFLPQQPQQLPPQQQQFLSQQQQQAPPQQQQFFSQHLQLSPPQQQFLPQQPQQPQQFLPQQQQQFLPQQPAQACVSISLMMSQPNSMVFVVAPRQQPWQGVQQLPNQRSQSMQFQAIRQQHQPQIQVQRFPPQRFATGPPPAPFHQRPQVQQGVFQPMLIHNPQTRTHRQQFKVSNSVPNKSQVAQKVEPRLEIQQRAIYFLNPRNAQIRVPPPPARFIPHLADIYGKPMPDRPYSPPKFAFNSSTTSESLPDVLYEGDEKNVNGIHVSHIEDIGKTSPVKKFGRVLKPQPNVSNKEEQLRVSGRRTTSDDGSRNVYVGDSTIFVWINEAGIAESPNKAFLSCCKSVKVAKPCERICNFDILNKKTLTGMFLGTDPCPQSYGLDLLQCAAQSEDHTPCCRSRGVQNTSAGDKCLGFCNMRPGVNFQVRKYCFFFLKTSRE</sequence>
<evidence type="ECO:0000259" key="2">
    <source>
        <dbReference type="Pfam" id="PF01682"/>
    </source>
</evidence>
<evidence type="ECO:0000313" key="3">
    <source>
        <dbReference type="Proteomes" id="UP000035642"/>
    </source>
</evidence>
<feature type="domain" description="Domain of unknown function DB" evidence="2">
    <location>
        <begin position="505"/>
        <end position="584"/>
    </location>
</feature>
<dbReference type="PANTHER" id="PTHR46705:SF2">
    <property type="entry name" value="DOMAIN OF UNKNOWN FUNCTION DB DOMAIN-CONTAINING PROTEIN"/>
    <property type="match status" value="1"/>
</dbReference>
<evidence type="ECO:0000256" key="1">
    <source>
        <dbReference type="SAM" id="MobiDB-lite"/>
    </source>
</evidence>
<keyword evidence="3" id="KW-1185">Reference proteome</keyword>
<dbReference type="STRING" id="6313.A0A158P7G7"/>